<accession>A0A4Z0R7D1</accession>
<dbReference type="OrthoDB" id="9767869at2"/>
<evidence type="ECO:0000259" key="7">
    <source>
        <dbReference type="PROSITE" id="PS51296"/>
    </source>
</evidence>
<proteinExistence type="predicted"/>
<dbReference type="InterPro" id="IPR017941">
    <property type="entry name" value="Rieske_2Fe-2S"/>
</dbReference>
<organism evidence="8 9">
    <name type="scientific">Desulfosporosinus fructosivorans</name>
    <dbReference type="NCBI Taxonomy" id="2018669"/>
    <lineage>
        <taxon>Bacteria</taxon>
        <taxon>Bacillati</taxon>
        <taxon>Bacillota</taxon>
        <taxon>Clostridia</taxon>
        <taxon>Eubacteriales</taxon>
        <taxon>Desulfitobacteriaceae</taxon>
        <taxon>Desulfosporosinus</taxon>
    </lineage>
</organism>
<evidence type="ECO:0000256" key="6">
    <source>
        <dbReference type="ARBA" id="ARBA00034078"/>
    </source>
</evidence>
<sequence>MTSDRSLYSRRQVLSLGRKALLVLGMGSIYPVSRYLRSKEAQLAVGRIASSEMPLRINWQRLGQTRFWLRQGNDGVEAIWASCTHLGCEVSYDIEQDQWLCPCHGSLYNRDGKPVQGPAVSPLVRAEVKEKDGFYLLHQPPG</sequence>
<evidence type="ECO:0000256" key="4">
    <source>
        <dbReference type="ARBA" id="ARBA00023014"/>
    </source>
</evidence>
<dbReference type="Pfam" id="PF00355">
    <property type="entry name" value="Rieske"/>
    <property type="match status" value="1"/>
</dbReference>
<evidence type="ECO:0000256" key="2">
    <source>
        <dbReference type="ARBA" id="ARBA00022723"/>
    </source>
</evidence>
<evidence type="ECO:0000313" key="9">
    <source>
        <dbReference type="Proteomes" id="UP000298460"/>
    </source>
</evidence>
<keyword evidence="1" id="KW-0001">2Fe-2S</keyword>
<gene>
    <name evidence="8" type="ORF">E4K67_08565</name>
</gene>
<dbReference type="GO" id="GO:0004497">
    <property type="term" value="F:monooxygenase activity"/>
    <property type="evidence" value="ECO:0007669"/>
    <property type="project" value="UniProtKB-ARBA"/>
</dbReference>
<evidence type="ECO:0000313" key="8">
    <source>
        <dbReference type="EMBL" id="TGE38033.1"/>
    </source>
</evidence>
<dbReference type="EMBL" id="SPQQ01000003">
    <property type="protein sequence ID" value="TGE38033.1"/>
    <property type="molecule type" value="Genomic_DNA"/>
</dbReference>
<dbReference type="AlphaFoldDB" id="A0A4Z0R7D1"/>
<keyword evidence="2" id="KW-0479">Metal-binding</keyword>
<keyword evidence="5" id="KW-1015">Disulfide bond</keyword>
<dbReference type="PRINTS" id="PR00162">
    <property type="entry name" value="RIESKE"/>
</dbReference>
<dbReference type="GO" id="GO:0016020">
    <property type="term" value="C:membrane"/>
    <property type="evidence" value="ECO:0007669"/>
    <property type="project" value="InterPro"/>
</dbReference>
<dbReference type="GO" id="GO:0046872">
    <property type="term" value="F:metal ion binding"/>
    <property type="evidence" value="ECO:0007669"/>
    <property type="project" value="UniProtKB-KW"/>
</dbReference>
<dbReference type="InterPro" id="IPR036922">
    <property type="entry name" value="Rieske_2Fe-2S_sf"/>
</dbReference>
<keyword evidence="4" id="KW-0411">Iron-sulfur</keyword>
<dbReference type="InterPro" id="IPR014349">
    <property type="entry name" value="Rieske_Fe-S_prot"/>
</dbReference>
<name>A0A4Z0R7D1_9FIRM</name>
<evidence type="ECO:0000256" key="1">
    <source>
        <dbReference type="ARBA" id="ARBA00022714"/>
    </source>
</evidence>
<keyword evidence="9" id="KW-1185">Reference proteome</keyword>
<feature type="domain" description="Rieske" evidence="7">
    <location>
        <begin position="45"/>
        <end position="137"/>
    </location>
</feature>
<reference evidence="8 9" key="1">
    <citation type="submission" date="2019-03" db="EMBL/GenBank/DDBJ databases">
        <title>Draft Genome Sequence of Desulfosporosinus fructosivorans Strain 63.6F, Isolated from Marine Sediment in the Baltic Sea.</title>
        <authorList>
            <person name="Hausmann B."/>
            <person name="Vandieken V."/>
            <person name="Pjevac P."/>
            <person name="Schreck K."/>
            <person name="Herbold C.W."/>
            <person name="Loy A."/>
        </authorList>
    </citation>
    <scope>NUCLEOTIDE SEQUENCE [LARGE SCALE GENOMIC DNA]</scope>
    <source>
        <strain evidence="8 9">63.6F</strain>
    </source>
</reference>
<dbReference type="RefSeq" id="WP_135546016.1">
    <property type="nucleotide sequence ID" value="NZ_SPQQ01000003.1"/>
</dbReference>
<comment type="cofactor">
    <cofactor evidence="6">
        <name>[2Fe-2S] cluster</name>
        <dbReference type="ChEBI" id="CHEBI:190135"/>
    </cofactor>
</comment>
<protein>
    <submittedName>
        <fullName evidence="8">Ubiquinol-cytochrome c reductase iron-sulfur subunit</fullName>
    </submittedName>
</protein>
<dbReference type="PROSITE" id="PS51296">
    <property type="entry name" value="RIESKE"/>
    <property type="match status" value="1"/>
</dbReference>
<dbReference type="Proteomes" id="UP000298460">
    <property type="component" value="Unassembled WGS sequence"/>
</dbReference>
<evidence type="ECO:0000256" key="3">
    <source>
        <dbReference type="ARBA" id="ARBA00023004"/>
    </source>
</evidence>
<dbReference type="SUPFAM" id="SSF50022">
    <property type="entry name" value="ISP domain"/>
    <property type="match status" value="1"/>
</dbReference>
<dbReference type="PANTHER" id="PTHR10134">
    <property type="entry name" value="CYTOCHROME B-C1 COMPLEX SUBUNIT RIESKE, MITOCHONDRIAL"/>
    <property type="match status" value="1"/>
</dbReference>
<evidence type="ECO:0000256" key="5">
    <source>
        <dbReference type="ARBA" id="ARBA00023157"/>
    </source>
</evidence>
<dbReference type="InterPro" id="IPR005805">
    <property type="entry name" value="Rieske_Fe-S_prot_C"/>
</dbReference>
<dbReference type="CDD" id="cd03467">
    <property type="entry name" value="Rieske"/>
    <property type="match status" value="1"/>
</dbReference>
<comment type="caution">
    <text evidence="8">The sequence shown here is derived from an EMBL/GenBank/DDBJ whole genome shotgun (WGS) entry which is preliminary data.</text>
</comment>
<dbReference type="GO" id="GO:0016705">
    <property type="term" value="F:oxidoreductase activity, acting on paired donors, with incorporation or reduction of molecular oxygen"/>
    <property type="evidence" value="ECO:0007669"/>
    <property type="project" value="UniProtKB-ARBA"/>
</dbReference>
<dbReference type="GO" id="GO:0051537">
    <property type="term" value="F:2 iron, 2 sulfur cluster binding"/>
    <property type="evidence" value="ECO:0007669"/>
    <property type="project" value="UniProtKB-KW"/>
</dbReference>
<dbReference type="Gene3D" id="2.102.10.10">
    <property type="entry name" value="Rieske [2Fe-2S] iron-sulphur domain"/>
    <property type="match status" value="1"/>
</dbReference>
<keyword evidence="3" id="KW-0408">Iron</keyword>